<organism evidence="2 3">
    <name type="scientific">Rufibacter roseus</name>
    <dbReference type="NCBI Taxonomy" id="1567108"/>
    <lineage>
        <taxon>Bacteria</taxon>
        <taxon>Pseudomonadati</taxon>
        <taxon>Bacteroidota</taxon>
        <taxon>Cytophagia</taxon>
        <taxon>Cytophagales</taxon>
        <taxon>Hymenobacteraceae</taxon>
        <taxon>Rufibacter</taxon>
    </lineage>
</organism>
<keyword evidence="3" id="KW-1185">Reference proteome</keyword>
<evidence type="ECO:0000313" key="3">
    <source>
        <dbReference type="Proteomes" id="UP001596405"/>
    </source>
</evidence>
<dbReference type="SUPFAM" id="SSF74653">
    <property type="entry name" value="TolA/TonB C-terminal domain"/>
    <property type="match status" value="1"/>
</dbReference>
<dbReference type="RefSeq" id="WP_066625698.1">
    <property type="nucleotide sequence ID" value="NZ_JBHSYQ010000008.1"/>
</dbReference>
<gene>
    <name evidence="2" type="ORF">ACFQHR_14250</name>
</gene>
<feature type="domain" description="TonB C-terminal" evidence="1">
    <location>
        <begin position="82"/>
        <end position="133"/>
    </location>
</feature>
<dbReference type="Gene3D" id="3.30.1150.10">
    <property type="match status" value="1"/>
</dbReference>
<sequence>MKVIAFLILMATAPLSGYCQKKVTFKHNITYDTAHLRDLDKNIQLDYSDSSKVYFDDSEFCIKFKGGDKALVKYFVDSFQLPYNVKDDSISGKVLASFTINEKGEVGDVKIVEGLGDEIDNEVKRVISAMPKWIWDCDYKPKRPVKTKRFAPFIIE</sequence>
<dbReference type="InterPro" id="IPR037682">
    <property type="entry name" value="TonB_C"/>
</dbReference>
<evidence type="ECO:0000313" key="2">
    <source>
        <dbReference type="EMBL" id="MFC6998794.1"/>
    </source>
</evidence>
<proteinExistence type="predicted"/>
<dbReference type="Pfam" id="PF03544">
    <property type="entry name" value="TonB_C"/>
    <property type="match status" value="1"/>
</dbReference>
<comment type="caution">
    <text evidence="2">The sequence shown here is derived from an EMBL/GenBank/DDBJ whole genome shotgun (WGS) entry which is preliminary data.</text>
</comment>
<reference evidence="3" key="1">
    <citation type="journal article" date="2019" name="Int. J. Syst. Evol. Microbiol.">
        <title>The Global Catalogue of Microorganisms (GCM) 10K type strain sequencing project: providing services to taxonomists for standard genome sequencing and annotation.</title>
        <authorList>
            <consortium name="The Broad Institute Genomics Platform"/>
            <consortium name="The Broad Institute Genome Sequencing Center for Infectious Disease"/>
            <person name="Wu L."/>
            <person name="Ma J."/>
        </authorList>
    </citation>
    <scope>NUCLEOTIDE SEQUENCE [LARGE SCALE GENOMIC DNA]</scope>
    <source>
        <strain evidence="3">CGMCC 4.7393</strain>
    </source>
</reference>
<accession>A0ABW2DM18</accession>
<protein>
    <submittedName>
        <fullName evidence="2">Energy transducer TonB</fullName>
    </submittedName>
</protein>
<dbReference type="EMBL" id="JBHSYQ010000008">
    <property type="protein sequence ID" value="MFC6998794.1"/>
    <property type="molecule type" value="Genomic_DNA"/>
</dbReference>
<name>A0ABW2DM18_9BACT</name>
<dbReference type="Proteomes" id="UP001596405">
    <property type="component" value="Unassembled WGS sequence"/>
</dbReference>
<evidence type="ECO:0000259" key="1">
    <source>
        <dbReference type="Pfam" id="PF03544"/>
    </source>
</evidence>